<dbReference type="Pfam" id="PF23344">
    <property type="entry name" value="ZP-N"/>
    <property type="match status" value="1"/>
</dbReference>
<feature type="compositionally biased region" description="Polar residues" evidence="18">
    <location>
        <begin position="101"/>
        <end position="136"/>
    </location>
</feature>
<dbReference type="CDD" id="cd00111">
    <property type="entry name" value="Trefoil"/>
    <property type="match status" value="1"/>
</dbReference>
<evidence type="ECO:0000256" key="15">
    <source>
        <dbReference type="ARBA" id="ARBA00042273"/>
    </source>
</evidence>
<evidence type="ECO:0000256" key="16">
    <source>
        <dbReference type="ARBA" id="ARBA00042573"/>
    </source>
</evidence>
<dbReference type="InterPro" id="IPR042235">
    <property type="entry name" value="ZP-C_dom"/>
</dbReference>
<dbReference type="Proteomes" id="UP001460270">
    <property type="component" value="Unassembled WGS sequence"/>
</dbReference>
<evidence type="ECO:0000256" key="4">
    <source>
        <dbReference type="ARBA" id="ARBA00022530"/>
    </source>
</evidence>
<keyword evidence="23" id="KW-1185">Reference proteome</keyword>
<evidence type="ECO:0000313" key="22">
    <source>
        <dbReference type="EMBL" id="KAK7896209.1"/>
    </source>
</evidence>
<evidence type="ECO:0000256" key="5">
    <source>
        <dbReference type="ARBA" id="ARBA00022685"/>
    </source>
</evidence>
<dbReference type="PANTHER" id="PTHR23343">
    <property type="entry name" value="ZONA PELLUCIDA SPERM-BINDING PROTEIN"/>
    <property type="match status" value="1"/>
</dbReference>
<dbReference type="InterPro" id="IPR051148">
    <property type="entry name" value="Zona_Pellucida_Domain_gp"/>
</dbReference>
<dbReference type="GO" id="GO:0032190">
    <property type="term" value="F:acrosin binding"/>
    <property type="evidence" value="ECO:0007669"/>
    <property type="project" value="TreeGrafter"/>
</dbReference>
<dbReference type="Gene3D" id="2.60.40.3210">
    <property type="entry name" value="Zona pellucida, ZP-N domain"/>
    <property type="match status" value="1"/>
</dbReference>
<dbReference type="GO" id="GO:0035804">
    <property type="term" value="F:structural constituent of egg coat"/>
    <property type="evidence" value="ECO:0007669"/>
    <property type="project" value="TreeGrafter"/>
</dbReference>
<evidence type="ECO:0000256" key="14">
    <source>
        <dbReference type="ARBA" id="ARBA00040238"/>
    </source>
</evidence>
<sequence>MAAGWTAAVIAVTLLACTVGLKAQGMTKGSTPPRPDSPSDPANPASSNVFSHWSSQSFPYSETEQRKPTNQQFSESHPTSGHTSNTQSHHQWNPPVIRPENPSSPQGGHQWTRPETQPASPLPSQLGNQLLNTGINPASPPASQTGGQWSGSGGQWSSSGNPAVTPQASQHETQWVRVESTGGLEHQQRPMKPLNCDVPTEVRVPCGAADISATQCEALRCCFDGQSCYFGKAVTVQCTKDGQFIIVVSKDSTNPKLDVASLSLLGTGQSCTKVDSNSQFVIYQFPVTKCGSEVLEEPEAIVYVNRLYSAYEVGVGPYGSITRDSQFELLFQCKYTASAVEPITVEVVKMNNPIRPVTAIGPMNVQLRLANGQCRTKGCNEGKVSPEVNCDCIVQYVCHNYSFLAAEAAYTSYYTEYPVSKVLRDTVYVEVQLMDKTDPLLVLRLGRCWVTTSPIPHTLPQWDILIDGCPYKDDRYLSTLIPIGPSAGLDYPSHYRRFAFKMFTFIETSTSSPLTQQIYIHCSTDVCDAKPGHNCEPSCYRRRRDVDAVVTENAEPKAVGSLGPILISKLDQ</sequence>
<comment type="caution">
    <text evidence="17">Lacks conserved residue(s) required for the propagation of feature annotation.</text>
</comment>
<accession>A0AAW0NL44</accession>
<keyword evidence="8" id="KW-0472">Membrane</keyword>
<dbReference type="GO" id="GO:0007339">
    <property type="term" value="P:binding of sperm to zona pellucida"/>
    <property type="evidence" value="ECO:0007669"/>
    <property type="project" value="TreeGrafter"/>
</dbReference>
<dbReference type="GO" id="GO:0060468">
    <property type="term" value="P:prevention of polyspermy"/>
    <property type="evidence" value="ECO:0007669"/>
    <property type="project" value="TreeGrafter"/>
</dbReference>
<feature type="compositionally biased region" description="Polar residues" evidence="18">
    <location>
        <begin position="161"/>
        <end position="173"/>
    </location>
</feature>
<keyword evidence="6" id="KW-0812">Transmembrane</keyword>
<dbReference type="InterPro" id="IPR055355">
    <property type="entry name" value="ZP-C"/>
</dbReference>
<evidence type="ECO:0000256" key="17">
    <source>
        <dbReference type="PROSITE-ProRule" id="PRU00779"/>
    </source>
</evidence>
<feature type="compositionally biased region" description="Low complexity" evidence="18">
    <location>
        <begin position="39"/>
        <end position="48"/>
    </location>
</feature>
<dbReference type="InterPro" id="IPR055356">
    <property type="entry name" value="ZP-N"/>
</dbReference>
<organism evidence="22 23">
    <name type="scientific">Mugilogobius chulae</name>
    <name type="common">yellowstripe goby</name>
    <dbReference type="NCBI Taxonomy" id="88201"/>
    <lineage>
        <taxon>Eukaryota</taxon>
        <taxon>Metazoa</taxon>
        <taxon>Chordata</taxon>
        <taxon>Craniata</taxon>
        <taxon>Vertebrata</taxon>
        <taxon>Euteleostomi</taxon>
        <taxon>Actinopterygii</taxon>
        <taxon>Neopterygii</taxon>
        <taxon>Teleostei</taxon>
        <taxon>Neoteleostei</taxon>
        <taxon>Acanthomorphata</taxon>
        <taxon>Gobiaria</taxon>
        <taxon>Gobiiformes</taxon>
        <taxon>Gobioidei</taxon>
        <taxon>Gobiidae</taxon>
        <taxon>Gobionellinae</taxon>
        <taxon>Mugilogobius</taxon>
    </lineage>
</organism>
<dbReference type="PANTHER" id="PTHR23343:SF31">
    <property type="entry name" value="ZONA PELLUCIDA SPERM-BINDING PROTEIN 4"/>
    <property type="match status" value="1"/>
</dbReference>
<feature type="domain" description="ZP" evidence="20">
    <location>
        <begin position="237"/>
        <end position="542"/>
    </location>
</feature>
<dbReference type="Gene3D" id="4.10.110.10">
    <property type="entry name" value="Spasmolytic Protein, domain 1"/>
    <property type="match status" value="1"/>
</dbReference>
<evidence type="ECO:0000259" key="21">
    <source>
        <dbReference type="PROSITE" id="PS51448"/>
    </source>
</evidence>
<feature type="chain" id="PRO_5043810620" description="Zona pellucida sperm-binding protein 4" evidence="19">
    <location>
        <begin position="24"/>
        <end position="572"/>
    </location>
</feature>
<evidence type="ECO:0000256" key="12">
    <source>
        <dbReference type="ARBA" id="ARBA00024183"/>
    </source>
</evidence>
<dbReference type="Gene3D" id="2.60.40.4100">
    <property type="entry name" value="Zona pellucida, ZP-C domain"/>
    <property type="match status" value="1"/>
</dbReference>
<dbReference type="InterPro" id="IPR001507">
    <property type="entry name" value="ZP_dom"/>
</dbReference>
<evidence type="ECO:0000256" key="7">
    <source>
        <dbReference type="ARBA" id="ARBA00022989"/>
    </source>
</evidence>
<feature type="disulfide bond" evidence="17">
    <location>
        <begin position="196"/>
        <end position="222"/>
    </location>
</feature>
<evidence type="ECO:0000313" key="23">
    <source>
        <dbReference type="Proteomes" id="UP001460270"/>
    </source>
</evidence>
<feature type="region of interest" description="Disordered" evidence="18">
    <location>
        <begin position="24"/>
        <end position="173"/>
    </location>
</feature>
<dbReference type="SMART" id="SM00241">
    <property type="entry name" value="ZP"/>
    <property type="match status" value="1"/>
</dbReference>
<gene>
    <name evidence="22" type="ORF">WMY93_021534</name>
</gene>
<keyword evidence="3" id="KW-0964">Secreted</keyword>
<evidence type="ECO:0000259" key="20">
    <source>
        <dbReference type="PROSITE" id="PS51034"/>
    </source>
</evidence>
<evidence type="ECO:0000256" key="1">
    <source>
        <dbReference type="ARBA" id="ARBA00004251"/>
    </source>
</evidence>
<comment type="function">
    <text evidence="13">Component of the zona pellucida, an extracellular matrix surrounding oocytes which mediates sperm binding, induction of the acrosome reaction and prevents post-fertilization polyspermy. The zona pellucida is composed of 3 to 4 glycoproteins, ZP1, ZP2, ZP3, and ZP4. ZP4 may act as a sperm receptor.</text>
</comment>
<dbReference type="SMART" id="SM00018">
    <property type="entry name" value="PD"/>
    <property type="match status" value="1"/>
</dbReference>
<keyword evidence="9 17" id="KW-1015">Disulfide bond</keyword>
<evidence type="ECO:0000256" key="18">
    <source>
        <dbReference type="SAM" id="MobiDB-lite"/>
    </source>
</evidence>
<keyword evidence="19" id="KW-0732">Signal</keyword>
<comment type="subcellular location">
    <subcellularLocation>
        <location evidence="1">Cell membrane</location>
        <topology evidence="1">Single-pass type I membrane protein</topology>
    </subcellularLocation>
    <subcellularLocation>
        <location evidence="12">Zona pellucida</location>
    </subcellularLocation>
</comment>
<feature type="compositionally biased region" description="Polar residues" evidence="18">
    <location>
        <begin position="49"/>
        <end position="91"/>
    </location>
</feature>
<dbReference type="InterPro" id="IPR044913">
    <property type="entry name" value="P_trefoil_dom_sf"/>
</dbReference>
<dbReference type="PROSITE" id="PS51448">
    <property type="entry name" value="P_TREFOIL_2"/>
    <property type="match status" value="1"/>
</dbReference>
<keyword evidence="10" id="KW-0325">Glycoprotein</keyword>
<keyword evidence="5" id="KW-0165">Cleavage on pair of basic residues</keyword>
<protein>
    <recommendedName>
        <fullName evidence="14">Zona pellucida sperm-binding protein 4</fullName>
    </recommendedName>
    <alternativeName>
        <fullName evidence="16">Zona pellucida glycoprotein 4</fullName>
    </alternativeName>
    <alternativeName>
        <fullName evidence="15">Zona pellucida protein B</fullName>
    </alternativeName>
</protein>
<dbReference type="SUPFAM" id="SSF57492">
    <property type="entry name" value="Trefoil"/>
    <property type="match status" value="1"/>
</dbReference>
<name>A0AAW0NL44_9GOBI</name>
<feature type="signal peptide" evidence="19">
    <location>
        <begin position="1"/>
        <end position="23"/>
    </location>
</feature>
<dbReference type="EMBL" id="JBBPFD010000015">
    <property type="protein sequence ID" value="KAK7896209.1"/>
    <property type="molecule type" value="Genomic_DNA"/>
</dbReference>
<keyword evidence="7" id="KW-1133">Transmembrane helix</keyword>
<dbReference type="Pfam" id="PF00100">
    <property type="entry name" value="Zona_pellucida"/>
    <property type="match status" value="1"/>
</dbReference>
<evidence type="ECO:0000256" key="3">
    <source>
        <dbReference type="ARBA" id="ARBA00022525"/>
    </source>
</evidence>
<dbReference type="AlphaFoldDB" id="A0AAW0NL44"/>
<comment type="caution">
    <text evidence="22">The sequence shown here is derived from an EMBL/GenBank/DDBJ whole genome shotgun (WGS) entry which is preliminary data.</text>
</comment>
<evidence type="ECO:0000256" key="13">
    <source>
        <dbReference type="ARBA" id="ARBA00037545"/>
    </source>
</evidence>
<feature type="domain" description="P-type" evidence="21">
    <location>
        <begin position="194"/>
        <end position="232"/>
    </location>
</feature>
<evidence type="ECO:0000256" key="9">
    <source>
        <dbReference type="ARBA" id="ARBA00023157"/>
    </source>
</evidence>
<dbReference type="GO" id="GO:0005886">
    <property type="term" value="C:plasma membrane"/>
    <property type="evidence" value="ECO:0007669"/>
    <property type="project" value="UniProtKB-SubCell"/>
</dbReference>
<evidence type="ECO:0000256" key="6">
    <source>
        <dbReference type="ARBA" id="ARBA00022692"/>
    </source>
</evidence>
<keyword evidence="4" id="KW-0272">Extracellular matrix</keyword>
<reference evidence="23" key="1">
    <citation type="submission" date="2024-04" db="EMBL/GenBank/DDBJ databases">
        <title>Salinicola lusitanus LLJ914,a marine bacterium isolated from the Okinawa Trough.</title>
        <authorList>
            <person name="Li J."/>
        </authorList>
    </citation>
    <scope>NUCLEOTIDE SEQUENCE [LARGE SCALE GENOMIC DNA]</scope>
</reference>
<evidence type="ECO:0000256" key="19">
    <source>
        <dbReference type="SAM" id="SignalP"/>
    </source>
</evidence>
<dbReference type="InterPro" id="IPR000519">
    <property type="entry name" value="P_trefoil_dom"/>
</dbReference>
<evidence type="ECO:0000256" key="8">
    <source>
        <dbReference type="ARBA" id="ARBA00023136"/>
    </source>
</evidence>
<evidence type="ECO:0000256" key="11">
    <source>
        <dbReference type="ARBA" id="ARBA00023279"/>
    </source>
</evidence>
<dbReference type="PROSITE" id="PS51034">
    <property type="entry name" value="ZP_2"/>
    <property type="match status" value="1"/>
</dbReference>
<evidence type="ECO:0000256" key="2">
    <source>
        <dbReference type="ARBA" id="ARBA00022475"/>
    </source>
</evidence>
<keyword evidence="11" id="KW-0278">Fertilization</keyword>
<dbReference type="GO" id="GO:0035805">
    <property type="term" value="C:egg coat"/>
    <property type="evidence" value="ECO:0007669"/>
    <property type="project" value="UniProtKB-SubCell"/>
</dbReference>
<dbReference type="Pfam" id="PF00088">
    <property type="entry name" value="Trefoil"/>
    <property type="match status" value="1"/>
</dbReference>
<evidence type="ECO:0000256" key="10">
    <source>
        <dbReference type="ARBA" id="ARBA00023180"/>
    </source>
</evidence>
<proteinExistence type="predicted"/>
<keyword evidence="2" id="KW-1003">Cell membrane</keyword>
<feature type="disulfide bond" evidence="17">
    <location>
        <begin position="206"/>
        <end position="221"/>
    </location>
</feature>